<dbReference type="InterPro" id="IPR004358">
    <property type="entry name" value="Sig_transdc_His_kin-like_C"/>
</dbReference>
<evidence type="ECO:0000256" key="4">
    <source>
        <dbReference type="ARBA" id="ARBA00022553"/>
    </source>
</evidence>
<keyword evidence="9" id="KW-0067">ATP-binding</keyword>
<keyword evidence="7" id="KW-0547">Nucleotide-binding</keyword>
<evidence type="ECO:0000256" key="8">
    <source>
        <dbReference type="ARBA" id="ARBA00022777"/>
    </source>
</evidence>
<dbReference type="PROSITE" id="PS50109">
    <property type="entry name" value="HIS_KIN"/>
    <property type="match status" value="1"/>
</dbReference>
<reference evidence="14" key="1">
    <citation type="submission" date="2019-08" db="EMBL/GenBank/DDBJ databases">
        <authorList>
            <person name="Kucharzyk K."/>
            <person name="Murdoch R.W."/>
            <person name="Higgins S."/>
            <person name="Loffler F."/>
        </authorList>
    </citation>
    <scope>NUCLEOTIDE SEQUENCE</scope>
</reference>
<dbReference type="Pfam" id="PF02518">
    <property type="entry name" value="HATPase_c"/>
    <property type="match status" value="1"/>
</dbReference>
<sequence length="120" mass="11838">MLAVLLRNLVDNALRYTPAGGRVVVRVAAEPGGGWRLSVADDGPGIPPEQQQRAQERFVRLASSAEEPGGGSGLGLSIAGRIAQLHGAALAMGPGLAGRGLTIGVVLGAPGGAVAPLAGS</sequence>
<evidence type="ECO:0000256" key="1">
    <source>
        <dbReference type="ARBA" id="ARBA00000085"/>
    </source>
</evidence>
<dbReference type="GO" id="GO:0004673">
    <property type="term" value="F:protein histidine kinase activity"/>
    <property type="evidence" value="ECO:0007669"/>
    <property type="project" value="UniProtKB-EC"/>
</dbReference>
<evidence type="ECO:0000256" key="3">
    <source>
        <dbReference type="ARBA" id="ARBA00012438"/>
    </source>
</evidence>
<comment type="catalytic activity">
    <reaction evidence="1">
        <text>ATP + protein L-histidine = ADP + protein N-phospho-L-histidine.</text>
        <dbReference type="EC" id="2.7.13.3"/>
    </reaction>
</comment>
<evidence type="ECO:0000256" key="10">
    <source>
        <dbReference type="ARBA" id="ARBA00022989"/>
    </source>
</evidence>
<dbReference type="EMBL" id="VSSQ01062281">
    <property type="protein sequence ID" value="MPN15494.1"/>
    <property type="molecule type" value="Genomic_DNA"/>
</dbReference>
<dbReference type="AlphaFoldDB" id="A0A645FTZ7"/>
<dbReference type="PRINTS" id="PR00344">
    <property type="entry name" value="BCTRLSENSOR"/>
</dbReference>
<keyword evidence="10" id="KW-1133">Transmembrane helix</keyword>
<comment type="caution">
    <text evidence="14">The sequence shown here is derived from an EMBL/GenBank/DDBJ whole genome shotgun (WGS) entry which is preliminary data.</text>
</comment>
<keyword evidence="12" id="KW-0472">Membrane</keyword>
<evidence type="ECO:0000256" key="7">
    <source>
        <dbReference type="ARBA" id="ARBA00022741"/>
    </source>
</evidence>
<dbReference type="InterPro" id="IPR036890">
    <property type="entry name" value="HATPase_C_sf"/>
</dbReference>
<comment type="subcellular location">
    <subcellularLocation>
        <location evidence="2">Membrane</location>
        <topology evidence="2">Multi-pass membrane protein</topology>
    </subcellularLocation>
</comment>
<organism evidence="14">
    <name type="scientific">bioreactor metagenome</name>
    <dbReference type="NCBI Taxonomy" id="1076179"/>
    <lineage>
        <taxon>unclassified sequences</taxon>
        <taxon>metagenomes</taxon>
        <taxon>ecological metagenomes</taxon>
    </lineage>
</organism>
<gene>
    <name evidence="14" type="primary">saeS</name>
    <name evidence="14" type="ORF">SDC9_162828</name>
</gene>
<protein>
    <recommendedName>
        <fullName evidence="3">histidine kinase</fullName>
        <ecNumber evidence="3">2.7.13.3</ecNumber>
    </recommendedName>
</protein>
<keyword evidence="5 14" id="KW-0808">Transferase</keyword>
<dbReference type="SMART" id="SM00387">
    <property type="entry name" value="HATPase_c"/>
    <property type="match status" value="1"/>
</dbReference>
<keyword evidence="4" id="KW-0597">Phosphoprotein</keyword>
<dbReference type="GO" id="GO:0005524">
    <property type="term" value="F:ATP binding"/>
    <property type="evidence" value="ECO:0007669"/>
    <property type="project" value="UniProtKB-KW"/>
</dbReference>
<evidence type="ECO:0000313" key="14">
    <source>
        <dbReference type="EMBL" id="MPN15494.1"/>
    </source>
</evidence>
<keyword evidence="8 14" id="KW-0418">Kinase</keyword>
<dbReference type="InterPro" id="IPR005467">
    <property type="entry name" value="His_kinase_dom"/>
</dbReference>
<evidence type="ECO:0000259" key="13">
    <source>
        <dbReference type="PROSITE" id="PS50109"/>
    </source>
</evidence>
<evidence type="ECO:0000256" key="5">
    <source>
        <dbReference type="ARBA" id="ARBA00022679"/>
    </source>
</evidence>
<dbReference type="Gene3D" id="3.30.565.10">
    <property type="entry name" value="Histidine kinase-like ATPase, C-terminal domain"/>
    <property type="match status" value="1"/>
</dbReference>
<keyword evidence="11" id="KW-0902">Two-component regulatory system</keyword>
<name>A0A645FTZ7_9ZZZZ</name>
<dbReference type="InterPro" id="IPR003594">
    <property type="entry name" value="HATPase_dom"/>
</dbReference>
<evidence type="ECO:0000256" key="2">
    <source>
        <dbReference type="ARBA" id="ARBA00004141"/>
    </source>
</evidence>
<dbReference type="GO" id="GO:0000160">
    <property type="term" value="P:phosphorelay signal transduction system"/>
    <property type="evidence" value="ECO:0007669"/>
    <property type="project" value="UniProtKB-KW"/>
</dbReference>
<dbReference type="PANTHER" id="PTHR45436:SF14">
    <property type="entry name" value="SENSOR PROTEIN QSEC"/>
    <property type="match status" value="1"/>
</dbReference>
<dbReference type="GO" id="GO:0005886">
    <property type="term" value="C:plasma membrane"/>
    <property type="evidence" value="ECO:0007669"/>
    <property type="project" value="TreeGrafter"/>
</dbReference>
<evidence type="ECO:0000256" key="12">
    <source>
        <dbReference type="ARBA" id="ARBA00023136"/>
    </source>
</evidence>
<keyword evidence="6" id="KW-0812">Transmembrane</keyword>
<dbReference type="EC" id="2.7.13.3" evidence="3"/>
<evidence type="ECO:0000256" key="9">
    <source>
        <dbReference type="ARBA" id="ARBA00022840"/>
    </source>
</evidence>
<proteinExistence type="predicted"/>
<dbReference type="PANTHER" id="PTHR45436">
    <property type="entry name" value="SENSOR HISTIDINE KINASE YKOH"/>
    <property type="match status" value="1"/>
</dbReference>
<feature type="domain" description="Histidine kinase" evidence="13">
    <location>
        <begin position="1"/>
        <end position="111"/>
    </location>
</feature>
<dbReference type="InterPro" id="IPR050428">
    <property type="entry name" value="TCS_sensor_his_kinase"/>
</dbReference>
<accession>A0A645FTZ7</accession>
<evidence type="ECO:0000256" key="11">
    <source>
        <dbReference type="ARBA" id="ARBA00023012"/>
    </source>
</evidence>
<dbReference type="SUPFAM" id="SSF55874">
    <property type="entry name" value="ATPase domain of HSP90 chaperone/DNA topoisomerase II/histidine kinase"/>
    <property type="match status" value="1"/>
</dbReference>
<evidence type="ECO:0000256" key="6">
    <source>
        <dbReference type="ARBA" id="ARBA00022692"/>
    </source>
</evidence>